<evidence type="ECO:0000256" key="1">
    <source>
        <dbReference type="ARBA" id="ARBA00022741"/>
    </source>
</evidence>
<evidence type="ECO:0000313" key="5">
    <source>
        <dbReference type="EMBL" id="KAI9635856.1"/>
    </source>
</evidence>
<dbReference type="Gene3D" id="1.10.1580.10">
    <property type="match status" value="1"/>
</dbReference>
<dbReference type="GO" id="GO:0005739">
    <property type="term" value="C:mitochondrion"/>
    <property type="evidence" value="ECO:0007669"/>
    <property type="project" value="TreeGrafter"/>
</dbReference>
<dbReference type="PIRSF" id="PIRSF006230">
    <property type="entry name" value="MG442"/>
    <property type="match status" value="1"/>
</dbReference>
<dbReference type="GO" id="GO:0005525">
    <property type="term" value="F:GTP binding"/>
    <property type="evidence" value="ECO:0007669"/>
    <property type="project" value="UniProtKB-KW"/>
</dbReference>
<dbReference type="InterPro" id="IPR016478">
    <property type="entry name" value="GTPase_MTG1"/>
</dbReference>
<feature type="domain" description="G" evidence="4">
    <location>
        <begin position="138"/>
        <end position="214"/>
    </location>
</feature>
<keyword evidence="2 3" id="KW-0342">GTP-binding</keyword>
<evidence type="ECO:0000259" key="4">
    <source>
        <dbReference type="Pfam" id="PF01926"/>
    </source>
</evidence>
<evidence type="ECO:0000313" key="6">
    <source>
        <dbReference type="Proteomes" id="UP001164286"/>
    </source>
</evidence>
<comment type="caution">
    <text evidence="5">The sequence shown here is derived from an EMBL/GenBank/DDBJ whole genome shotgun (WGS) entry which is preliminary data.</text>
</comment>
<feature type="binding site" evidence="3">
    <location>
        <position position="198"/>
    </location>
    <ligand>
        <name>GTP</name>
        <dbReference type="ChEBI" id="CHEBI:37565"/>
    </ligand>
</feature>
<gene>
    <name evidence="5" type="ORF">MKK02DRAFT_8558</name>
</gene>
<dbReference type="EMBL" id="JAKWFO010000005">
    <property type="protein sequence ID" value="KAI9635856.1"/>
    <property type="molecule type" value="Genomic_DNA"/>
</dbReference>
<dbReference type="CDD" id="cd01856">
    <property type="entry name" value="YlqF"/>
    <property type="match status" value="1"/>
</dbReference>
<evidence type="ECO:0000256" key="3">
    <source>
        <dbReference type="PIRSR" id="PIRSR006230-1"/>
    </source>
</evidence>
<dbReference type="Gene3D" id="3.40.50.300">
    <property type="entry name" value="P-loop containing nucleotide triphosphate hydrolases"/>
    <property type="match status" value="1"/>
</dbReference>
<sequence>MVPRPAFVFPAHVPSYFLGHMARSLRDLPKVLSDIDLVIEARDARLPLSGVNGNFERVIRRAWGGMGAGGKVRERIVVYTKRDLGELRYEEPLRKAFLEHAGQKVFFADTNSDKDVKHILRYAVQVANDNRAVMNEMKILVVGMPNVGKSSLLNALRRVGVHKGKAFRISSQPGYTRKLTGTVRIHSEPDLYVYDTPGVMVPYMGKGEKGAERALKFALTTGIKTGLFEEELVAEYLLYLLRLHHYDRHPTPSTPSWQTALGLPGKPIESLGELLEALARRLGTLRKGGEADTDAALVYFLKAFRGGKLGRMTIDEL</sequence>
<organism evidence="5 6">
    <name type="scientific">Dioszegia hungarica</name>
    <dbReference type="NCBI Taxonomy" id="4972"/>
    <lineage>
        <taxon>Eukaryota</taxon>
        <taxon>Fungi</taxon>
        <taxon>Dikarya</taxon>
        <taxon>Basidiomycota</taxon>
        <taxon>Agaricomycotina</taxon>
        <taxon>Tremellomycetes</taxon>
        <taxon>Tremellales</taxon>
        <taxon>Bulleribasidiaceae</taxon>
        <taxon>Dioszegia</taxon>
    </lineage>
</organism>
<dbReference type="GeneID" id="77732910"/>
<name>A0AA38H9D1_9TREE</name>
<dbReference type="RefSeq" id="XP_052945633.1">
    <property type="nucleotide sequence ID" value="XM_053093705.1"/>
</dbReference>
<dbReference type="PANTHER" id="PTHR45782:SF4">
    <property type="entry name" value="MITOCHONDRIAL RIBOSOME-ASSOCIATED GTPASE 1"/>
    <property type="match status" value="1"/>
</dbReference>
<dbReference type="InterPro" id="IPR027417">
    <property type="entry name" value="P-loop_NTPase"/>
</dbReference>
<proteinExistence type="predicted"/>
<dbReference type="InterPro" id="IPR023179">
    <property type="entry name" value="GTP-bd_ortho_bundle_sf"/>
</dbReference>
<dbReference type="Proteomes" id="UP001164286">
    <property type="component" value="Unassembled WGS sequence"/>
</dbReference>
<keyword evidence="1 3" id="KW-0547">Nucleotide-binding</keyword>
<dbReference type="SUPFAM" id="SSF52540">
    <property type="entry name" value="P-loop containing nucleoside triphosphate hydrolases"/>
    <property type="match status" value="1"/>
</dbReference>
<keyword evidence="6" id="KW-1185">Reference proteome</keyword>
<keyword evidence="5" id="KW-0378">Hydrolase</keyword>
<accession>A0AA38H9D1</accession>
<feature type="binding site" evidence="3">
    <location>
        <begin position="146"/>
        <end position="151"/>
    </location>
    <ligand>
        <name>GTP</name>
        <dbReference type="ChEBI" id="CHEBI:37565"/>
    </ligand>
</feature>
<dbReference type="GO" id="GO:0003924">
    <property type="term" value="F:GTPase activity"/>
    <property type="evidence" value="ECO:0007669"/>
    <property type="project" value="TreeGrafter"/>
</dbReference>
<dbReference type="Pfam" id="PF01926">
    <property type="entry name" value="MMR_HSR1"/>
    <property type="match status" value="1"/>
</dbReference>
<dbReference type="AlphaFoldDB" id="A0AA38H9D1"/>
<feature type="non-terminal residue" evidence="5">
    <location>
        <position position="1"/>
    </location>
</feature>
<dbReference type="PANTHER" id="PTHR45782">
    <property type="entry name" value="MITOCHONDRIAL RIBOSOME-ASSOCIATED GTPASE 1"/>
    <property type="match status" value="1"/>
</dbReference>
<reference evidence="5" key="1">
    <citation type="journal article" date="2022" name="G3 (Bethesda)">
        <title>High quality genome of the basidiomycete yeast Dioszegia hungarica PDD-24b-2 isolated from cloud water.</title>
        <authorList>
            <person name="Jarrige D."/>
            <person name="Haridas S."/>
            <person name="Bleykasten-Grosshans C."/>
            <person name="Joly M."/>
            <person name="Nadalig T."/>
            <person name="Sancelme M."/>
            <person name="Vuilleumier S."/>
            <person name="Grigoriev I.V."/>
            <person name="Amato P."/>
            <person name="Bringel F."/>
        </authorList>
    </citation>
    <scope>NUCLEOTIDE SEQUENCE</scope>
    <source>
        <strain evidence="5">PDD-24b-2</strain>
    </source>
</reference>
<protein>
    <submittedName>
        <fullName evidence="5">P-loop containing nucleoside triphosphate hydrolase protein</fullName>
    </submittedName>
</protein>
<evidence type="ECO:0000256" key="2">
    <source>
        <dbReference type="ARBA" id="ARBA00023134"/>
    </source>
</evidence>
<dbReference type="InterPro" id="IPR006073">
    <property type="entry name" value="GTP-bd"/>
</dbReference>
<dbReference type="GO" id="GO:0032543">
    <property type="term" value="P:mitochondrial translation"/>
    <property type="evidence" value="ECO:0007669"/>
    <property type="project" value="TreeGrafter"/>
</dbReference>